<organism evidence="1 2">
    <name type="scientific">Ambrosiozyma monospora</name>
    <name type="common">Yeast</name>
    <name type="synonym">Endomycopsis monosporus</name>
    <dbReference type="NCBI Taxonomy" id="43982"/>
    <lineage>
        <taxon>Eukaryota</taxon>
        <taxon>Fungi</taxon>
        <taxon>Dikarya</taxon>
        <taxon>Ascomycota</taxon>
        <taxon>Saccharomycotina</taxon>
        <taxon>Pichiomycetes</taxon>
        <taxon>Pichiales</taxon>
        <taxon>Pichiaceae</taxon>
        <taxon>Ambrosiozyma</taxon>
    </lineage>
</organism>
<evidence type="ECO:0000313" key="1">
    <source>
        <dbReference type="EMBL" id="GME97691.1"/>
    </source>
</evidence>
<evidence type="ECO:0000313" key="2">
    <source>
        <dbReference type="Proteomes" id="UP001165064"/>
    </source>
</evidence>
<dbReference type="EMBL" id="BSXS01010207">
    <property type="protein sequence ID" value="GME97691.1"/>
    <property type="molecule type" value="Genomic_DNA"/>
</dbReference>
<gene>
    <name evidence="1" type="ORF">Amon02_001030400</name>
</gene>
<name>A0ACB5TYB3_AMBMO</name>
<proteinExistence type="predicted"/>
<accession>A0ACB5TYB3</accession>
<comment type="caution">
    <text evidence="1">The sequence shown here is derived from an EMBL/GenBank/DDBJ whole genome shotgun (WGS) entry which is preliminary data.</text>
</comment>
<sequence>MDTILDNISAIPAAAEPEWPPTSPATNPDGSPTNGINHITLEDWKKNAEKWMKSKERLGMGNSKSMFFNEGGRPPIADARKPKFARSVSDPSSFSSSHSTIEEKIQQLKPLDDRLMLKPCYIPPIDDDEYENLDEHEYKTIMNESFVSSYQHIAKISMSSLADLNSTNNNLASYSYPQEPQHSRSGSKASPTGKLNLTGSPSSSLRKSRSSSPLKRFKSLKKLVFNNNNFSRIHQDGTVTDTVRQHPQSVYVPLVDSTRER</sequence>
<reference evidence="1" key="1">
    <citation type="submission" date="2023-04" db="EMBL/GenBank/DDBJ databases">
        <title>Ambrosiozyma monospora NBRC 10751.</title>
        <authorList>
            <person name="Ichikawa N."/>
            <person name="Sato H."/>
            <person name="Tonouchi N."/>
        </authorList>
    </citation>
    <scope>NUCLEOTIDE SEQUENCE</scope>
    <source>
        <strain evidence="1">NBRC 10751</strain>
    </source>
</reference>
<dbReference type="Proteomes" id="UP001165064">
    <property type="component" value="Unassembled WGS sequence"/>
</dbReference>
<protein>
    <submittedName>
        <fullName evidence="1">Unnamed protein product</fullName>
    </submittedName>
</protein>
<keyword evidence="2" id="KW-1185">Reference proteome</keyword>